<feature type="transmembrane region" description="Helical" evidence="7">
    <location>
        <begin position="102"/>
        <end position="121"/>
    </location>
</feature>
<dbReference type="EMBL" id="FORT01000013">
    <property type="protein sequence ID" value="SFK43497.1"/>
    <property type="molecule type" value="Genomic_DNA"/>
</dbReference>
<evidence type="ECO:0000256" key="6">
    <source>
        <dbReference type="ARBA" id="ARBA00023136"/>
    </source>
</evidence>
<keyword evidence="6 7" id="KW-0472">Membrane</keyword>
<dbReference type="PROSITE" id="PS50928">
    <property type="entry name" value="ABC_TM1"/>
    <property type="match status" value="1"/>
</dbReference>
<evidence type="ECO:0000256" key="2">
    <source>
        <dbReference type="ARBA" id="ARBA00022448"/>
    </source>
</evidence>
<reference evidence="11" key="1">
    <citation type="submission" date="2016-10" db="EMBL/GenBank/DDBJ databases">
        <authorList>
            <person name="Varghese N."/>
            <person name="Submissions S."/>
        </authorList>
    </citation>
    <scope>NUCLEOTIDE SEQUENCE [LARGE SCALE GENOMIC DNA]</scope>
    <source>
        <strain evidence="11">OK042</strain>
    </source>
</reference>
<keyword evidence="3" id="KW-1003">Cell membrane</keyword>
<feature type="domain" description="ABC transmembrane type-1" evidence="9">
    <location>
        <begin position="98"/>
        <end position="288"/>
    </location>
</feature>
<dbReference type="PANTHER" id="PTHR43744:SF12">
    <property type="entry name" value="ABC TRANSPORTER PERMEASE PROTEIN MG189-RELATED"/>
    <property type="match status" value="1"/>
</dbReference>
<feature type="transmembrane region" description="Helical" evidence="7">
    <location>
        <begin position="208"/>
        <end position="230"/>
    </location>
</feature>
<keyword evidence="11" id="KW-1185">Reference proteome</keyword>
<feature type="transmembrane region" description="Helical" evidence="7">
    <location>
        <begin position="40"/>
        <end position="59"/>
    </location>
</feature>
<dbReference type="InterPro" id="IPR035906">
    <property type="entry name" value="MetI-like_sf"/>
</dbReference>
<keyword evidence="2 7" id="KW-0813">Transport</keyword>
<dbReference type="Gene3D" id="1.10.3720.10">
    <property type="entry name" value="MetI-like"/>
    <property type="match status" value="1"/>
</dbReference>
<evidence type="ECO:0000256" key="1">
    <source>
        <dbReference type="ARBA" id="ARBA00004651"/>
    </source>
</evidence>
<feature type="region of interest" description="Disordered" evidence="8">
    <location>
        <begin position="1"/>
        <end position="21"/>
    </location>
</feature>
<evidence type="ECO:0000256" key="8">
    <source>
        <dbReference type="SAM" id="MobiDB-lite"/>
    </source>
</evidence>
<dbReference type="SUPFAM" id="SSF161098">
    <property type="entry name" value="MetI-like"/>
    <property type="match status" value="1"/>
</dbReference>
<dbReference type="InterPro" id="IPR000515">
    <property type="entry name" value="MetI-like"/>
</dbReference>
<dbReference type="GO" id="GO:0005886">
    <property type="term" value="C:plasma membrane"/>
    <property type="evidence" value="ECO:0007669"/>
    <property type="project" value="UniProtKB-SubCell"/>
</dbReference>
<feature type="transmembrane region" description="Helical" evidence="7">
    <location>
        <begin position="133"/>
        <end position="157"/>
    </location>
</feature>
<evidence type="ECO:0000256" key="7">
    <source>
        <dbReference type="RuleBase" id="RU363032"/>
    </source>
</evidence>
<evidence type="ECO:0000256" key="5">
    <source>
        <dbReference type="ARBA" id="ARBA00022989"/>
    </source>
</evidence>
<organism evidence="10 11">
    <name type="scientific">Brevibacillus centrosporus</name>
    <dbReference type="NCBI Taxonomy" id="54910"/>
    <lineage>
        <taxon>Bacteria</taxon>
        <taxon>Bacillati</taxon>
        <taxon>Bacillota</taxon>
        <taxon>Bacilli</taxon>
        <taxon>Bacillales</taxon>
        <taxon>Paenibacillaceae</taxon>
        <taxon>Brevibacillus</taxon>
    </lineage>
</organism>
<dbReference type="CDD" id="cd06261">
    <property type="entry name" value="TM_PBP2"/>
    <property type="match status" value="1"/>
</dbReference>
<evidence type="ECO:0000256" key="3">
    <source>
        <dbReference type="ARBA" id="ARBA00022475"/>
    </source>
</evidence>
<evidence type="ECO:0000256" key="4">
    <source>
        <dbReference type="ARBA" id="ARBA00022692"/>
    </source>
</evidence>
<protein>
    <submittedName>
        <fullName evidence="10">Carbohydrate ABC transporter membrane protein 2, CUT1 family</fullName>
    </submittedName>
</protein>
<dbReference type="GO" id="GO:0055085">
    <property type="term" value="P:transmembrane transport"/>
    <property type="evidence" value="ECO:0007669"/>
    <property type="project" value="InterPro"/>
</dbReference>
<gene>
    <name evidence="10" type="ORF">SAMN05518846_11390</name>
</gene>
<dbReference type="PANTHER" id="PTHR43744">
    <property type="entry name" value="ABC TRANSPORTER PERMEASE PROTEIN MG189-RELATED-RELATED"/>
    <property type="match status" value="1"/>
</dbReference>
<dbReference type="STRING" id="1884381.SAMN05518846_11390"/>
<dbReference type="Proteomes" id="UP000198915">
    <property type="component" value="Unassembled WGS sequence"/>
</dbReference>
<comment type="subcellular location">
    <subcellularLocation>
        <location evidence="1 7">Cell membrane</location>
        <topology evidence="1 7">Multi-pass membrane protein</topology>
    </subcellularLocation>
</comment>
<evidence type="ECO:0000313" key="11">
    <source>
        <dbReference type="Proteomes" id="UP000198915"/>
    </source>
</evidence>
<feature type="transmembrane region" description="Helical" evidence="7">
    <location>
        <begin position="169"/>
        <end position="187"/>
    </location>
</feature>
<keyword evidence="5 7" id="KW-1133">Transmembrane helix</keyword>
<proteinExistence type="inferred from homology"/>
<dbReference type="Pfam" id="PF00528">
    <property type="entry name" value="BPD_transp_1"/>
    <property type="match status" value="1"/>
</dbReference>
<feature type="transmembrane region" description="Helical" evidence="7">
    <location>
        <begin position="267"/>
        <end position="288"/>
    </location>
</feature>
<evidence type="ECO:0000259" key="9">
    <source>
        <dbReference type="PROSITE" id="PS50928"/>
    </source>
</evidence>
<name>A0A1I3ZHF6_9BACL</name>
<dbReference type="AlphaFoldDB" id="A0A1I3ZHF6"/>
<accession>A0A1I3ZHF6</accession>
<keyword evidence="4 7" id="KW-0812">Transmembrane</keyword>
<sequence length="302" mass="34191">MQLQKEGKKQSGGGPELSIDSVTRTGSKSKIASVRKTWSMFWKAVVLMGFIFPFLWMISTSLQTFEETMKFPPTWIPASPQWSNFVEAMSSGPFLTYFKNSVIVTTSIILIQLAVMIPAAYAFAQYKFFGNKILFGMVLLAFMIPGQVTFIPVYLMLADAGMIKSLWPQILPFMSNAFGIFLLRQYFMQIPQEIVESARLDNASEFKIIWKIMIPMSMPAISTVALFSFVSHWNDYFWPLVMTDSEAVRPLTMGIAMLRETEGISNWHIIMAGNVVLVVPILIVYLFASRQIVKAFVYSGIK</sequence>
<comment type="similarity">
    <text evidence="7">Belongs to the binding-protein-dependent transport system permease family.</text>
</comment>
<evidence type="ECO:0000313" key="10">
    <source>
        <dbReference type="EMBL" id="SFK43497.1"/>
    </source>
</evidence>